<evidence type="ECO:0000313" key="3">
    <source>
        <dbReference type="EMBL" id="WZN62882.1"/>
    </source>
</evidence>
<dbReference type="PANTHER" id="PTHR47363">
    <property type="entry name" value="GLUCOKINASE"/>
    <property type="match status" value="1"/>
</dbReference>
<evidence type="ECO:0000256" key="1">
    <source>
        <dbReference type="ARBA" id="ARBA00022679"/>
    </source>
</evidence>
<dbReference type="GO" id="GO:0005536">
    <property type="term" value="F:D-glucose binding"/>
    <property type="evidence" value="ECO:0007669"/>
    <property type="project" value="InterPro"/>
</dbReference>
<dbReference type="InterPro" id="IPR003836">
    <property type="entry name" value="Glucokinase"/>
</dbReference>
<dbReference type="Proteomes" id="UP001472866">
    <property type="component" value="Chromosome 06"/>
</dbReference>
<dbReference type="GO" id="GO:0006096">
    <property type="term" value="P:glycolytic process"/>
    <property type="evidence" value="ECO:0007669"/>
    <property type="project" value="InterPro"/>
</dbReference>
<dbReference type="EMBL" id="CP151506">
    <property type="protein sequence ID" value="WZN62882.1"/>
    <property type="molecule type" value="Genomic_DNA"/>
</dbReference>
<keyword evidence="1" id="KW-0808">Transferase</keyword>
<dbReference type="GO" id="GO:0005524">
    <property type="term" value="F:ATP binding"/>
    <property type="evidence" value="ECO:0007669"/>
    <property type="project" value="InterPro"/>
</dbReference>
<dbReference type="Gene3D" id="3.40.367.20">
    <property type="match status" value="1"/>
</dbReference>
<dbReference type="Pfam" id="PF02685">
    <property type="entry name" value="Glucokinase"/>
    <property type="match status" value="1"/>
</dbReference>
<reference evidence="3 4" key="1">
    <citation type="submission" date="2024-03" db="EMBL/GenBank/DDBJ databases">
        <title>Complete genome sequence of the green alga Chloropicon roscoffensis RCC1871.</title>
        <authorList>
            <person name="Lemieux C."/>
            <person name="Pombert J.-F."/>
            <person name="Otis C."/>
            <person name="Turmel M."/>
        </authorList>
    </citation>
    <scope>NUCLEOTIDE SEQUENCE [LARGE SCALE GENOMIC DNA]</scope>
    <source>
        <strain evidence="3 4">RCC1871</strain>
    </source>
</reference>
<protein>
    <submittedName>
        <fullName evidence="3">Glucokinase</fullName>
    </submittedName>
</protein>
<proteinExistence type="predicted"/>
<dbReference type="SUPFAM" id="SSF53067">
    <property type="entry name" value="Actin-like ATPase domain"/>
    <property type="match status" value="1"/>
</dbReference>
<dbReference type="InterPro" id="IPR043129">
    <property type="entry name" value="ATPase_NBD"/>
</dbReference>
<accession>A0AAX4PA57</accession>
<dbReference type="PANTHER" id="PTHR47363:SF1">
    <property type="entry name" value="GLUCOKINASE"/>
    <property type="match status" value="1"/>
</dbReference>
<name>A0AAX4PA57_9CHLO</name>
<dbReference type="CDD" id="cd24008">
    <property type="entry name" value="ASKHA_NBD_GLK"/>
    <property type="match status" value="1"/>
</dbReference>
<keyword evidence="2" id="KW-0418">Kinase</keyword>
<organism evidence="3 4">
    <name type="scientific">Chloropicon roscoffensis</name>
    <dbReference type="NCBI Taxonomy" id="1461544"/>
    <lineage>
        <taxon>Eukaryota</taxon>
        <taxon>Viridiplantae</taxon>
        <taxon>Chlorophyta</taxon>
        <taxon>Chloropicophyceae</taxon>
        <taxon>Chloropicales</taxon>
        <taxon>Chloropicaceae</taxon>
        <taxon>Chloropicon</taxon>
    </lineage>
</organism>
<gene>
    <name evidence="3" type="ORF">HKI87_06g44270</name>
</gene>
<evidence type="ECO:0000313" key="4">
    <source>
        <dbReference type="Proteomes" id="UP001472866"/>
    </source>
</evidence>
<sequence length="359" mass="38403">MSFQPSGGFGFGSRRSSHCGRCRAVGDYFVAGDIGGTNARFELWRQGAERAGTMELVVKKKYPTADHATFVDALVQFESDCKATASEFAAPRSSAFAVAGVVVDHKLCDMTNLHWKVDADEVADRLQWPSTVLNDFEAVGYGVLAVSQEDTHVLHDGAFSATAPKVVLGPGTGFGQAQLFWGEGGYTVMPSEGAHGDFGARGAKQRRLSAFVESREGYCELEHVCCGPGLENIHDFLLRDGGLPEVEAQARRRTAPEISEAAINGSDDLCVEAAELLLTILGQEAGNWGLRSLARGGVYIAGGITPKLLPILENGCLKRAFLHEDSRFSKVIDSIPLTLITTDDIGLAGAAFYASRELG</sequence>
<dbReference type="GO" id="GO:0004340">
    <property type="term" value="F:glucokinase activity"/>
    <property type="evidence" value="ECO:0007669"/>
    <property type="project" value="InterPro"/>
</dbReference>
<dbReference type="AlphaFoldDB" id="A0AAX4PA57"/>
<evidence type="ECO:0000256" key="2">
    <source>
        <dbReference type="ARBA" id="ARBA00022777"/>
    </source>
</evidence>
<dbReference type="Gene3D" id="3.30.420.40">
    <property type="match status" value="1"/>
</dbReference>
<keyword evidence="4" id="KW-1185">Reference proteome</keyword>